<keyword evidence="3 8" id="KW-0812">Transmembrane</keyword>
<dbReference type="PANTHER" id="PTHR19353:SF88">
    <property type="entry name" value="DELTA(5) FATTY ACID DESATURASE FAT-4"/>
    <property type="match status" value="1"/>
</dbReference>
<dbReference type="SMART" id="SM01117">
    <property type="entry name" value="Cyt-b5"/>
    <property type="match status" value="1"/>
</dbReference>
<dbReference type="EMBL" id="DAKRPA010000278">
    <property type="protein sequence ID" value="DAZ93965.1"/>
    <property type="molecule type" value="Genomic_DNA"/>
</dbReference>
<comment type="similarity">
    <text evidence="2">Belongs to the fatty acid desaturase type 1 family.</text>
</comment>
<evidence type="ECO:0000313" key="11">
    <source>
        <dbReference type="Proteomes" id="UP001146120"/>
    </source>
</evidence>
<organism evidence="10 11">
    <name type="scientific">Lagenidium giganteum</name>
    <dbReference type="NCBI Taxonomy" id="4803"/>
    <lineage>
        <taxon>Eukaryota</taxon>
        <taxon>Sar</taxon>
        <taxon>Stramenopiles</taxon>
        <taxon>Oomycota</taxon>
        <taxon>Peronosporomycetes</taxon>
        <taxon>Pythiales</taxon>
        <taxon>Pythiaceae</taxon>
    </lineage>
</organism>
<dbReference type="PROSITE" id="PS50255">
    <property type="entry name" value="CYTOCHROME_B5_2"/>
    <property type="match status" value="1"/>
</dbReference>
<evidence type="ECO:0000256" key="6">
    <source>
        <dbReference type="ARBA" id="ARBA00023098"/>
    </source>
</evidence>
<feature type="transmembrane region" description="Helical" evidence="8">
    <location>
        <begin position="280"/>
        <end position="303"/>
    </location>
</feature>
<sequence length="471" mass="53848">MAFQQPSESQPRSRLMVDDKPKRLISWAEIREHKTPQNAWIVIHKKVYDISQWDAHPGGSVMYTQAGEDATDAFSVFHPSSALQHLAQFYIGDADDSTREVEGEPLTEAEVAAKQRVNEFITAYRNLRVKVKTMGLYDASKLYYAWKVASTFSLWLASVLVSYYGQTWSMYMLSAVIMGLFYQQSGWLAHDYLHHQVCSSAELGNLMGVFVGNVWQGFSVQWWKNKHNTHHAVPNLHATTEEGFTGEPDIDTMPLLAWSKKMAEKALDSTMGRFFISNQAVMYFPLLTFARLSWMLQSYMYVFKKFSFGPYDPCSMPTAEKAGLIMHYIWVLLVPFVTGMTALQGVSWFLMSQASCGLMLAMVFSIGHNGMSVYDRDTKPDFWKLQVTSTRNISSSILVDWFTGGLNYQIDHHLFPRVPRHNLGKLNVLVKSLCKQFDIPYHETGFWMGLYEVVDCLAQISHEFVHDFPAM</sequence>
<keyword evidence="7 8" id="KW-0472">Membrane</keyword>
<keyword evidence="11" id="KW-1185">Reference proteome</keyword>
<dbReference type="Pfam" id="PF00487">
    <property type="entry name" value="FA_desaturase"/>
    <property type="match status" value="1"/>
</dbReference>
<dbReference type="PIRSF" id="PIRSF015921">
    <property type="entry name" value="FA_sphinglp_des"/>
    <property type="match status" value="1"/>
</dbReference>
<dbReference type="InterPro" id="IPR001199">
    <property type="entry name" value="Cyt_B5-like_heme/steroid-bd"/>
</dbReference>
<dbReference type="CDD" id="cd03506">
    <property type="entry name" value="Delta6-FADS-like"/>
    <property type="match status" value="1"/>
</dbReference>
<feature type="domain" description="Cytochrome b5 heme-binding" evidence="9">
    <location>
        <begin position="22"/>
        <end position="95"/>
    </location>
</feature>
<reference evidence="10" key="2">
    <citation type="journal article" date="2023" name="Microbiol Resour">
        <title>Decontamination and Annotation of the Draft Genome Sequence of the Oomycete Lagenidium giganteum ARSEF 373.</title>
        <authorList>
            <person name="Morgan W.R."/>
            <person name="Tartar A."/>
        </authorList>
    </citation>
    <scope>NUCLEOTIDE SEQUENCE</scope>
    <source>
        <strain evidence="10">ARSEF 373</strain>
    </source>
</reference>
<evidence type="ECO:0000259" key="9">
    <source>
        <dbReference type="PROSITE" id="PS50255"/>
    </source>
</evidence>
<comment type="caution">
    <text evidence="10">The sequence shown here is derived from an EMBL/GenBank/DDBJ whole genome shotgun (WGS) entry which is preliminary data.</text>
</comment>
<dbReference type="Pfam" id="PF00173">
    <property type="entry name" value="Cyt-b5"/>
    <property type="match status" value="1"/>
</dbReference>
<dbReference type="GO" id="GO:0016020">
    <property type="term" value="C:membrane"/>
    <property type="evidence" value="ECO:0007669"/>
    <property type="project" value="UniProtKB-SubCell"/>
</dbReference>
<name>A0AAV2YFQ0_9STRA</name>
<reference evidence="10" key="1">
    <citation type="submission" date="2022-11" db="EMBL/GenBank/DDBJ databases">
        <authorList>
            <person name="Morgan W.R."/>
            <person name="Tartar A."/>
        </authorList>
    </citation>
    <scope>NUCLEOTIDE SEQUENCE</scope>
    <source>
        <strain evidence="10">ARSEF 373</strain>
    </source>
</reference>
<comment type="subcellular location">
    <subcellularLocation>
        <location evidence="1">Membrane</location>
        <topology evidence="1">Multi-pass membrane protein</topology>
    </subcellularLocation>
</comment>
<evidence type="ECO:0000256" key="1">
    <source>
        <dbReference type="ARBA" id="ARBA00004141"/>
    </source>
</evidence>
<evidence type="ECO:0000256" key="5">
    <source>
        <dbReference type="ARBA" id="ARBA00023002"/>
    </source>
</evidence>
<evidence type="ECO:0000256" key="3">
    <source>
        <dbReference type="ARBA" id="ARBA00022692"/>
    </source>
</evidence>
<dbReference type="AlphaFoldDB" id="A0AAV2YFQ0"/>
<dbReference type="InterPro" id="IPR036400">
    <property type="entry name" value="Cyt_B5-like_heme/steroid_sf"/>
</dbReference>
<keyword evidence="5" id="KW-0560">Oxidoreductase</keyword>
<gene>
    <name evidence="10" type="ORF">N0F65_008694</name>
</gene>
<dbReference type="GO" id="GO:0006629">
    <property type="term" value="P:lipid metabolic process"/>
    <property type="evidence" value="ECO:0007669"/>
    <property type="project" value="UniProtKB-KW"/>
</dbReference>
<dbReference type="InterPro" id="IPR012171">
    <property type="entry name" value="Fatty_acid_desaturase"/>
</dbReference>
<keyword evidence="6" id="KW-0443">Lipid metabolism</keyword>
<dbReference type="SUPFAM" id="SSF55856">
    <property type="entry name" value="Cytochrome b5-like heme/steroid binding domain"/>
    <property type="match status" value="1"/>
</dbReference>
<evidence type="ECO:0000256" key="8">
    <source>
        <dbReference type="SAM" id="Phobius"/>
    </source>
</evidence>
<feature type="transmembrane region" description="Helical" evidence="8">
    <location>
        <begin position="142"/>
        <end position="164"/>
    </location>
</feature>
<feature type="transmembrane region" description="Helical" evidence="8">
    <location>
        <begin position="324"/>
        <end position="342"/>
    </location>
</feature>
<dbReference type="PANTHER" id="PTHR19353">
    <property type="entry name" value="FATTY ACID DESATURASE 2"/>
    <property type="match status" value="1"/>
</dbReference>
<dbReference type="Proteomes" id="UP001146120">
    <property type="component" value="Unassembled WGS sequence"/>
</dbReference>
<accession>A0AAV2YFQ0</accession>
<evidence type="ECO:0000256" key="4">
    <source>
        <dbReference type="ARBA" id="ARBA00022989"/>
    </source>
</evidence>
<evidence type="ECO:0000256" key="7">
    <source>
        <dbReference type="ARBA" id="ARBA00023136"/>
    </source>
</evidence>
<proteinExistence type="inferred from homology"/>
<dbReference type="InterPro" id="IPR005804">
    <property type="entry name" value="FA_desaturase_dom"/>
</dbReference>
<keyword evidence="4 8" id="KW-1133">Transmembrane helix</keyword>
<protein>
    <recommendedName>
        <fullName evidence="9">Cytochrome b5 heme-binding domain-containing protein</fullName>
    </recommendedName>
</protein>
<evidence type="ECO:0000313" key="10">
    <source>
        <dbReference type="EMBL" id="DAZ93965.1"/>
    </source>
</evidence>
<dbReference type="GO" id="GO:0016717">
    <property type="term" value="F:oxidoreductase activity, acting on paired donors, with oxidation of a pair of donors resulting in the reduction of molecular oxygen to two molecules of water"/>
    <property type="evidence" value="ECO:0007669"/>
    <property type="project" value="TreeGrafter"/>
</dbReference>
<evidence type="ECO:0000256" key="2">
    <source>
        <dbReference type="ARBA" id="ARBA00009295"/>
    </source>
</evidence>
<dbReference type="Gene3D" id="3.10.120.10">
    <property type="entry name" value="Cytochrome b5-like heme/steroid binding domain"/>
    <property type="match status" value="1"/>
</dbReference>